<dbReference type="Gene3D" id="3.40.50.300">
    <property type="entry name" value="P-loop containing nucleotide triphosphate hydrolases"/>
    <property type="match status" value="1"/>
</dbReference>
<name>A0AAP4BCM7_9FIRM</name>
<evidence type="ECO:0000256" key="7">
    <source>
        <dbReference type="ARBA" id="ARBA00022967"/>
    </source>
</evidence>
<dbReference type="InterPro" id="IPR015856">
    <property type="entry name" value="ABC_transpr_CbiO/EcfA_su"/>
</dbReference>
<keyword evidence="7" id="KW-1278">Translocase</keyword>
<sequence>MGEIILEVSHLTYSYENAHEGEALHDVSVSVSKREKIAIIGSNGAGKSTFFLNLNGVLTPREGAVIYRGKPVGRGKKELNSLRKNVGIVFQEADNQIIASTVFQEVSFGPMNLKLPREEVTERVEQALAYMNIESLKDRAPHYLSGGEKKRVTIADILAMKPEIIIFDEPTASLDPVNAAILEEVLEKLEKEGSTILISTHDIDFAYRWAGRLLVFADGEIIADGAPVDIFRNDEAVERARLKKPALFRMAELLQRKGLLRQDCYPKTVEELEAEL</sequence>
<accession>A0AAP4BCM7</accession>
<evidence type="ECO:0000256" key="1">
    <source>
        <dbReference type="ARBA" id="ARBA00004202"/>
    </source>
</evidence>
<evidence type="ECO:0000256" key="2">
    <source>
        <dbReference type="ARBA" id="ARBA00005417"/>
    </source>
</evidence>
<evidence type="ECO:0000313" key="13">
    <source>
        <dbReference type="Proteomes" id="UP001300383"/>
    </source>
</evidence>
<feature type="domain" description="ABC transporter" evidence="11">
    <location>
        <begin position="6"/>
        <end position="243"/>
    </location>
</feature>
<keyword evidence="8 10" id="KW-0472">Membrane</keyword>
<gene>
    <name evidence="12" type="ORF">QJ036_13760</name>
</gene>
<dbReference type="SMART" id="SM00382">
    <property type="entry name" value="AAA"/>
    <property type="match status" value="1"/>
</dbReference>
<dbReference type="EMBL" id="JASGBQ010000037">
    <property type="protein sequence ID" value="MDI9243512.1"/>
    <property type="molecule type" value="Genomic_DNA"/>
</dbReference>
<evidence type="ECO:0000256" key="9">
    <source>
        <dbReference type="ARBA" id="ARBA00025157"/>
    </source>
</evidence>
<dbReference type="GO" id="GO:0005524">
    <property type="term" value="F:ATP binding"/>
    <property type="evidence" value="ECO:0007669"/>
    <property type="project" value="UniProtKB-UniRule"/>
</dbReference>
<dbReference type="NCBIfam" id="TIGR01166">
    <property type="entry name" value="cbiO"/>
    <property type="match status" value="1"/>
</dbReference>
<dbReference type="PANTHER" id="PTHR43553">
    <property type="entry name" value="HEAVY METAL TRANSPORTER"/>
    <property type="match status" value="1"/>
</dbReference>
<organism evidence="12 13">
    <name type="scientific">Fusibacillus kribbianus</name>
    <dbReference type="NCBI Taxonomy" id="3044208"/>
    <lineage>
        <taxon>Bacteria</taxon>
        <taxon>Bacillati</taxon>
        <taxon>Bacillota</taxon>
        <taxon>Clostridia</taxon>
        <taxon>Lachnospirales</taxon>
        <taxon>Lachnospiraceae</taxon>
        <taxon>Fusibacillus</taxon>
    </lineage>
</organism>
<reference evidence="12 13" key="1">
    <citation type="submission" date="2023-05" db="EMBL/GenBank/DDBJ databases">
        <title>[ruminococcus] sp. nov., isolated from a pig farm feces dump.</title>
        <authorList>
            <person name="Chang Y.-H."/>
        </authorList>
    </citation>
    <scope>NUCLEOTIDE SEQUENCE [LARGE SCALE GENOMIC DNA]</scope>
    <source>
        <strain evidence="12 13">YH-rum2234</strain>
    </source>
</reference>
<keyword evidence="5 10" id="KW-0547">Nucleotide-binding</keyword>
<evidence type="ECO:0000256" key="8">
    <source>
        <dbReference type="ARBA" id="ARBA00023136"/>
    </source>
</evidence>
<dbReference type="Pfam" id="PF00005">
    <property type="entry name" value="ABC_tran"/>
    <property type="match status" value="1"/>
</dbReference>
<evidence type="ECO:0000256" key="10">
    <source>
        <dbReference type="RuleBase" id="RU364103"/>
    </source>
</evidence>
<dbReference type="GO" id="GO:0042626">
    <property type="term" value="F:ATPase-coupled transmembrane transporter activity"/>
    <property type="evidence" value="ECO:0007669"/>
    <property type="project" value="TreeGrafter"/>
</dbReference>
<evidence type="ECO:0000256" key="5">
    <source>
        <dbReference type="ARBA" id="ARBA00022741"/>
    </source>
</evidence>
<dbReference type="GO" id="GO:0043190">
    <property type="term" value="C:ATP-binding cassette (ABC) transporter complex"/>
    <property type="evidence" value="ECO:0007669"/>
    <property type="project" value="TreeGrafter"/>
</dbReference>
<keyword evidence="6 10" id="KW-0067">ATP-binding</keyword>
<evidence type="ECO:0000256" key="3">
    <source>
        <dbReference type="ARBA" id="ARBA00022448"/>
    </source>
</evidence>
<comment type="function">
    <text evidence="9">Probably part of an ABC transporter complex. Responsible for energy coupling to the transport system.</text>
</comment>
<keyword evidence="13" id="KW-1185">Reference proteome</keyword>
<dbReference type="InterPro" id="IPR003593">
    <property type="entry name" value="AAA+_ATPase"/>
</dbReference>
<evidence type="ECO:0000259" key="11">
    <source>
        <dbReference type="PROSITE" id="PS50893"/>
    </source>
</evidence>
<comment type="caution">
    <text evidence="12">The sequence shown here is derived from an EMBL/GenBank/DDBJ whole genome shotgun (WGS) entry which is preliminary data.</text>
</comment>
<dbReference type="AlphaFoldDB" id="A0AAP4BCM7"/>
<dbReference type="InterPro" id="IPR027417">
    <property type="entry name" value="P-loop_NTPase"/>
</dbReference>
<keyword evidence="4 10" id="KW-1003">Cell membrane</keyword>
<dbReference type="Proteomes" id="UP001300383">
    <property type="component" value="Unassembled WGS sequence"/>
</dbReference>
<comment type="similarity">
    <text evidence="2 10">Belongs to the ABC transporter superfamily.</text>
</comment>
<protein>
    <recommendedName>
        <fullName evidence="10">ABC transporter ATP-binding protein</fullName>
    </recommendedName>
</protein>
<evidence type="ECO:0000256" key="6">
    <source>
        <dbReference type="ARBA" id="ARBA00022840"/>
    </source>
</evidence>
<dbReference type="PROSITE" id="PS50893">
    <property type="entry name" value="ABC_TRANSPORTER_2"/>
    <property type="match status" value="1"/>
</dbReference>
<comment type="function">
    <text evidence="10">Part of an ABC transporter complex. Responsible for energy coupling to the transport system.</text>
</comment>
<dbReference type="PANTHER" id="PTHR43553:SF24">
    <property type="entry name" value="ENERGY-COUPLING FACTOR TRANSPORTER ATP-BINDING PROTEIN ECFA1"/>
    <property type="match status" value="1"/>
</dbReference>
<dbReference type="RefSeq" id="WP_283231920.1">
    <property type="nucleotide sequence ID" value="NZ_JASGBQ010000037.1"/>
</dbReference>
<dbReference type="SUPFAM" id="SSF52540">
    <property type="entry name" value="P-loop containing nucleoside triphosphate hydrolases"/>
    <property type="match status" value="1"/>
</dbReference>
<dbReference type="InterPro" id="IPR003439">
    <property type="entry name" value="ABC_transporter-like_ATP-bd"/>
</dbReference>
<evidence type="ECO:0000256" key="4">
    <source>
        <dbReference type="ARBA" id="ARBA00022475"/>
    </source>
</evidence>
<dbReference type="InterPro" id="IPR017871">
    <property type="entry name" value="ABC_transporter-like_CS"/>
</dbReference>
<dbReference type="InterPro" id="IPR050095">
    <property type="entry name" value="ECF_ABC_transporter_ATP-bd"/>
</dbReference>
<dbReference type="InterPro" id="IPR005876">
    <property type="entry name" value="Co_trans_ATP-bd"/>
</dbReference>
<keyword evidence="3 10" id="KW-0813">Transport</keyword>
<dbReference type="GO" id="GO:0016887">
    <property type="term" value="F:ATP hydrolysis activity"/>
    <property type="evidence" value="ECO:0007669"/>
    <property type="project" value="InterPro"/>
</dbReference>
<dbReference type="PROSITE" id="PS00211">
    <property type="entry name" value="ABC_TRANSPORTER_1"/>
    <property type="match status" value="1"/>
</dbReference>
<dbReference type="GO" id="GO:0006824">
    <property type="term" value="P:cobalt ion transport"/>
    <property type="evidence" value="ECO:0007669"/>
    <property type="project" value="InterPro"/>
</dbReference>
<proteinExistence type="inferred from homology"/>
<evidence type="ECO:0000313" key="12">
    <source>
        <dbReference type="EMBL" id="MDI9243512.1"/>
    </source>
</evidence>
<comment type="subcellular location">
    <subcellularLocation>
        <location evidence="1 10">Cell membrane</location>
        <topology evidence="1 10">Peripheral membrane protein</topology>
    </subcellularLocation>
</comment>
<dbReference type="CDD" id="cd03225">
    <property type="entry name" value="ABC_cobalt_CbiO_domain1"/>
    <property type="match status" value="1"/>
</dbReference>
<dbReference type="FunFam" id="3.40.50.300:FF:000224">
    <property type="entry name" value="Energy-coupling factor transporter ATP-binding protein EcfA"/>
    <property type="match status" value="1"/>
</dbReference>